<sequence length="1202" mass="125857">MNNFSKITYLTAVWLLALSASAVAEETNSEKLPSVSPQFGIQYTTEGSGFESLGSLDAFVPVFQTNGKNVTFVQGRLFLDNDSEMGGHVLFGHRIYNPEKDQVVGTYIAYDGRDTEENYFKQLGFGFESLSKVDFRANAYLPLGDSRQQVGNSINTGTAVFSGNSVFAQQLRSFELGLHGIDAEVGTKLARLGSGDLRAYAGGYYFSAGGKEAFGWKTRLEARPTNFVGVNLSLQHDALFDTKAVVSVGVNFPGSGAKRGTKQNQNWARMGSFVERRTTIAVTNDTQLGLSAALTNPATGNAWNIIYVADTGNSNGTVESPYGFDKFSQALEDAKGKPGSLIYVRSNINENTLPAFEIPNLTEVASSLTRRTIDTRELGIVGLPFADLDVFSTTIQGDFTLKSNTILNGFTVNGTVLGQNISDVDIINNTIQDGEGINLTNATGKVNITNNTILNSQANAIIISNDSGNAEVAIQDNQINNSFGGVQVRAFDDAKVNSNITGNTIQDTSLAGIGVEFNQNSQGNVNIADNTISNVVLDELSDGIYVELFDNASADNISINNNTVSDTTGRGISIANFAENIGINLAITGNTVNRSDAEGIGVEGINGTTGVSNNTVKDTLSEGISLQQINGTATISNNTVENAAGSGISVTDSVDNTNLAITANTVDETDAQGIAVEGINGTTTISNNTVKNALDEAINLTNATGTVDITNNTVSDNQGNGIAINNDSGDTEIAIQDNQISNSLGVTTAVSENTQVAIANNQITNDLNGTVIDLSGTATASAQISNNTITGFNSGVFVAAGDVSDVDNLDITNNQITGLLDNLSQGVTVQVFDDAKVNSNITGNTIQDTSLAGIGVEFNQNSQGNVNIADNTISNVVLDELSDGIYVELFDNASADNISINNNTVSDTTGRGISIANFAENIGINLAITGNTVDTTGAEGIAVEGINGTTEVSNNTVTNGSSKGIGLTNNTGKVDITNNIVTDNQGNGIAVNNDSGNAEIAIKDNQISDNQNGAVIDLSGTATASAEITNNTITGADNGVFVTLADDSQLDNVDITANFIDETFLAGIGVEFNQNSQGNVNIANNEISNVEFDEFSDGIYIELFDSAATDGISILTNTITNTTGRGISVGNFAENTETNVEITGNNIDTTDAQGIGVEGVNGTTTIINNEINNAVDQGIYVEDQTGSENITGNTVTNTRELE</sequence>
<proteinExistence type="predicted"/>
<dbReference type="Pfam" id="PF13229">
    <property type="entry name" value="Beta_helix"/>
    <property type="match status" value="3"/>
</dbReference>
<keyword evidence="1" id="KW-0677">Repeat</keyword>
<feature type="domain" description="Carbohydrate-binding/sugar hydrolysis" evidence="3">
    <location>
        <begin position="861"/>
        <end position="1043"/>
    </location>
</feature>
<comment type="caution">
    <text evidence="4">The sequence shown here is derived from an EMBL/GenBank/DDBJ whole genome shotgun (WGS) entry which is preliminary data.</text>
</comment>
<evidence type="ECO:0000259" key="3">
    <source>
        <dbReference type="SMART" id="SM00722"/>
    </source>
</evidence>
<dbReference type="SMART" id="SM00710">
    <property type="entry name" value="PbH1"/>
    <property type="match status" value="27"/>
</dbReference>
<dbReference type="EMBL" id="JADEWL010000094">
    <property type="protein sequence ID" value="MBE9215293.1"/>
    <property type="molecule type" value="Genomic_DNA"/>
</dbReference>
<dbReference type="Gene3D" id="2.160.20.10">
    <property type="entry name" value="Single-stranded right-handed beta-helix, Pectin lyase-like"/>
    <property type="match status" value="4"/>
</dbReference>
<feature type="domain" description="Carbohydrate-binding/sugar hydrolysis" evidence="3">
    <location>
        <begin position="520"/>
        <end position="677"/>
    </location>
</feature>
<dbReference type="PANTHER" id="PTHR22990">
    <property type="entry name" value="F-BOX ONLY PROTEIN"/>
    <property type="match status" value="1"/>
</dbReference>
<dbReference type="SMART" id="SM00722">
    <property type="entry name" value="CASH"/>
    <property type="match status" value="3"/>
</dbReference>
<dbReference type="Gene3D" id="2.40.160.160">
    <property type="entry name" value="Inverse autotransporter, beta-domain"/>
    <property type="match status" value="1"/>
</dbReference>
<keyword evidence="5" id="KW-1185">Reference proteome</keyword>
<gene>
    <name evidence="4" type="ORF">IQ247_21960</name>
</gene>
<dbReference type="InterPro" id="IPR012334">
    <property type="entry name" value="Pectin_lyas_fold"/>
</dbReference>
<keyword evidence="2" id="KW-0732">Signal</keyword>
<feature type="domain" description="Carbohydrate-binding/sugar hydrolysis" evidence="3">
    <location>
        <begin position="678"/>
        <end position="822"/>
    </location>
</feature>
<reference evidence="4" key="1">
    <citation type="submission" date="2020-10" db="EMBL/GenBank/DDBJ databases">
        <authorList>
            <person name="Castelo-Branco R."/>
            <person name="Eusebio N."/>
            <person name="Adriana R."/>
            <person name="Vieira A."/>
            <person name="Brugerolle De Fraissinette N."/>
            <person name="Rezende De Castro R."/>
            <person name="Schneider M.P."/>
            <person name="Vasconcelos V."/>
            <person name="Leao P.N."/>
        </authorList>
    </citation>
    <scope>NUCLEOTIDE SEQUENCE</scope>
    <source>
        <strain evidence="4">LEGE 06105</strain>
    </source>
</reference>
<dbReference type="InterPro" id="IPR011050">
    <property type="entry name" value="Pectin_lyase_fold/virulence"/>
</dbReference>
<evidence type="ECO:0000313" key="4">
    <source>
        <dbReference type="EMBL" id="MBE9215293.1"/>
    </source>
</evidence>
<protein>
    <submittedName>
        <fullName evidence="4">Right-handed parallel beta-helix repeat-containing protein</fullName>
    </submittedName>
</protein>
<organism evidence="4 5">
    <name type="scientific">Plectonema cf. radiosum LEGE 06105</name>
    <dbReference type="NCBI Taxonomy" id="945769"/>
    <lineage>
        <taxon>Bacteria</taxon>
        <taxon>Bacillati</taxon>
        <taxon>Cyanobacteriota</taxon>
        <taxon>Cyanophyceae</taxon>
        <taxon>Oscillatoriophycideae</taxon>
        <taxon>Oscillatoriales</taxon>
        <taxon>Microcoleaceae</taxon>
        <taxon>Plectonema</taxon>
    </lineage>
</organism>
<name>A0A8J7F325_9CYAN</name>
<dbReference type="SUPFAM" id="SSF51126">
    <property type="entry name" value="Pectin lyase-like"/>
    <property type="match status" value="5"/>
</dbReference>
<evidence type="ECO:0000256" key="1">
    <source>
        <dbReference type="ARBA" id="ARBA00022737"/>
    </source>
</evidence>
<dbReference type="RefSeq" id="WP_193923328.1">
    <property type="nucleotide sequence ID" value="NZ_JADEWL010000094.1"/>
</dbReference>
<feature type="chain" id="PRO_5035206751" evidence="2">
    <location>
        <begin position="25"/>
        <end position="1202"/>
    </location>
</feature>
<dbReference type="AlphaFoldDB" id="A0A8J7F325"/>
<dbReference type="InterPro" id="IPR038177">
    <property type="entry name" value="IAT_beta_sf"/>
</dbReference>
<dbReference type="InterPro" id="IPR039448">
    <property type="entry name" value="Beta_helix"/>
</dbReference>
<evidence type="ECO:0000313" key="5">
    <source>
        <dbReference type="Proteomes" id="UP000620559"/>
    </source>
</evidence>
<dbReference type="InterPro" id="IPR006633">
    <property type="entry name" value="Carb-bd_sugar_hydrolysis-dom"/>
</dbReference>
<dbReference type="Proteomes" id="UP000620559">
    <property type="component" value="Unassembled WGS sequence"/>
</dbReference>
<dbReference type="PANTHER" id="PTHR22990:SF15">
    <property type="entry name" value="F-BOX ONLY PROTEIN 10"/>
    <property type="match status" value="1"/>
</dbReference>
<dbReference type="InterPro" id="IPR006626">
    <property type="entry name" value="PbH1"/>
</dbReference>
<dbReference type="InterPro" id="IPR051550">
    <property type="entry name" value="SCF-Subunits/Alg-Epimerases"/>
</dbReference>
<evidence type="ECO:0000256" key="2">
    <source>
        <dbReference type="SAM" id="SignalP"/>
    </source>
</evidence>
<feature type="signal peptide" evidence="2">
    <location>
        <begin position="1"/>
        <end position="24"/>
    </location>
</feature>
<accession>A0A8J7F325</accession>